<dbReference type="InterPro" id="IPR036388">
    <property type="entry name" value="WH-like_DNA-bd_sf"/>
</dbReference>
<dbReference type="GeneID" id="36516660"/>
<evidence type="ECO:0000256" key="4">
    <source>
        <dbReference type="ARBA" id="ARBA00022833"/>
    </source>
</evidence>
<name>A0A2T0FJX6_9ASCO</name>
<gene>
    <name evidence="6" type="ORF">B9G98_02912</name>
</gene>
<evidence type="ECO:0000256" key="1">
    <source>
        <dbReference type="ARBA" id="ARBA00006759"/>
    </source>
</evidence>
<accession>A0A2T0FJX6</accession>
<dbReference type="SMART" id="SM00849">
    <property type="entry name" value="Lactamase_B"/>
    <property type="match status" value="1"/>
</dbReference>
<dbReference type="GO" id="GO:0046872">
    <property type="term" value="F:metal ion binding"/>
    <property type="evidence" value="ECO:0007669"/>
    <property type="project" value="UniProtKB-KW"/>
</dbReference>
<comment type="caution">
    <text evidence="6">The sequence shown here is derived from an EMBL/GenBank/DDBJ whole genome shotgun (WGS) entry which is preliminary data.</text>
</comment>
<dbReference type="InterPro" id="IPR047921">
    <property type="entry name" value="LACTB2-like_MBL-fold"/>
</dbReference>
<evidence type="ECO:0000313" key="6">
    <source>
        <dbReference type="EMBL" id="PRT55292.1"/>
    </source>
</evidence>
<dbReference type="InterPro" id="IPR001279">
    <property type="entry name" value="Metallo-B-lactamas"/>
</dbReference>
<reference evidence="6 7" key="1">
    <citation type="submission" date="2017-04" db="EMBL/GenBank/DDBJ databases">
        <title>Genome sequencing of [Candida] sorbophila.</title>
        <authorList>
            <person name="Ahn J.O."/>
        </authorList>
    </citation>
    <scope>NUCLEOTIDE SEQUENCE [LARGE SCALE GENOMIC DNA]</scope>
    <source>
        <strain evidence="6 7">DS02</strain>
    </source>
</reference>
<dbReference type="Pfam" id="PF17778">
    <property type="entry name" value="WHD_BLACT"/>
    <property type="match status" value="1"/>
</dbReference>
<protein>
    <submittedName>
        <fullName evidence="6">Endoribonuclease LACTB2</fullName>
    </submittedName>
</protein>
<evidence type="ECO:0000313" key="7">
    <source>
        <dbReference type="Proteomes" id="UP000238350"/>
    </source>
</evidence>
<dbReference type="FunFam" id="3.60.15.10:FF:000041">
    <property type="entry name" value="Metallo-beta-lactamase domain protein"/>
    <property type="match status" value="1"/>
</dbReference>
<dbReference type="GO" id="GO:0016787">
    <property type="term" value="F:hydrolase activity"/>
    <property type="evidence" value="ECO:0007669"/>
    <property type="project" value="UniProtKB-KW"/>
</dbReference>
<feature type="domain" description="Metallo-beta-lactamase" evidence="5">
    <location>
        <begin position="33"/>
        <end position="197"/>
    </location>
</feature>
<dbReference type="CDD" id="cd07722">
    <property type="entry name" value="LACTB2-like_MBL-fold"/>
    <property type="match status" value="1"/>
</dbReference>
<dbReference type="SUPFAM" id="SSF56281">
    <property type="entry name" value="Metallo-hydrolase/oxidoreductase"/>
    <property type="match status" value="1"/>
</dbReference>
<dbReference type="RefSeq" id="XP_024665237.1">
    <property type="nucleotide sequence ID" value="XM_024809469.1"/>
</dbReference>
<proteinExistence type="inferred from homology"/>
<dbReference type="PANTHER" id="PTHR23131">
    <property type="entry name" value="ENDORIBONUCLEASE LACTB2"/>
    <property type="match status" value="1"/>
</dbReference>
<dbReference type="PANTHER" id="PTHR23131:SF0">
    <property type="entry name" value="ENDORIBONUCLEASE LACTB2"/>
    <property type="match status" value="1"/>
</dbReference>
<keyword evidence="7" id="KW-1185">Reference proteome</keyword>
<keyword evidence="3" id="KW-0378">Hydrolase</keyword>
<dbReference type="InterPro" id="IPR050662">
    <property type="entry name" value="Sec-metab_biosynth-thioest"/>
</dbReference>
<evidence type="ECO:0000256" key="3">
    <source>
        <dbReference type="ARBA" id="ARBA00022801"/>
    </source>
</evidence>
<dbReference type="InterPro" id="IPR036866">
    <property type="entry name" value="RibonucZ/Hydroxyglut_hydro"/>
</dbReference>
<dbReference type="STRING" id="45607.A0A2T0FJX6"/>
<evidence type="ECO:0000259" key="5">
    <source>
        <dbReference type="SMART" id="SM00849"/>
    </source>
</evidence>
<keyword evidence="4" id="KW-0862">Zinc</keyword>
<dbReference type="Gene3D" id="1.10.10.10">
    <property type="entry name" value="Winged helix-like DNA-binding domain superfamily/Winged helix DNA-binding domain"/>
    <property type="match status" value="1"/>
</dbReference>
<dbReference type="Gene3D" id="3.60.15.10">
    <property type="entry name" value="Ribonuclease Z/Hydroxyacylglutathione hydrolase-like"/>
    <property type="match status" value="1"/>
</dbReference>
<keyword evidence="2" id="KW-0479">Metal-binding</keyword>
<comment type="similarity">
    <text evidence="1">Belongs to the metallo-beta-lactamase superfamily. Glyoxalase II family.</text>
</comment>
<dbReference type="Proteomes" id="UP000238350">
    <property type="component" value="Unassembled WGS sequence"/>
</dbReference>
<dbReference type="InterPro" id="IPR041516">
    <property type="entry name" value="LACTB2_WH"/>
</dbReference>
<dbReference type="AlphaFoldDB" id="A0A2T0FJX6"/>
<sequence>MTTPLPALPNIAVLSPLVTRILGQNPGPFCLQGTNTYLIGCPSQNERILIDTGEGLDAYATLLHKYLKTTKFRLSAIVVTHWHPDHVKGVPSILAGLDYSPAVYKVLNPEKDEPTRKYSPLKDGDVLNTAGVSLDVLHTPGHARDHVCLWLAKEKCLFTADNVLGHGTTVFEDYHAYITSLRRMLAIPSLGRLYPGHGQLVEDGPAKIKEYIEHRLEREQQVVEAMQSLGRAVDSMEITKIIYGESQHPKLYAAADRGVQLYLIKLEHDGVVRESENRWTLVHGKL</sequence>
<dbReference type="EMBL" id="NDIQ01000021">
    <property type="protein sequence ID" value="PRT55292.1"/>
    <property type="molecule type" value="Genomic_DNA"/>
</dbReference>
<evidence type="ECO:0000256" key="2">
    <source>
        <dbReference type="ARBA" id="ARBA00022723"/>
    </source>
</evidence>
<dbReference type="Pfam" id="PF00753">
    <property type="entry name" value="Lactamase_B"/>
    <property type="match status" value="1"/>
</dbReference>
<organism evidence="6 7">
    <name type="scientific">Wickerhamiella sorbophila</name>
    <dbReference type="NCBI Taxonomy" id="45607"/>
    <lineage>
        <taxon>Eukaryota</taxon>
        <taxon>Fungi</taxon>
        <taxon>Dikarya</taxon>
        <taxon>Ascomycota</taxon>
        <taxon>Saccharomycotina</taxon>
        <taxon>Dipodascomycetes</taxon>
        <taxon>Dipodascales</taxon>
        <taxon>Trichomonascaceae</taxon>
        <taxon>Wickerhamiella</taxon>
    </lineage>
</organism>
<dbReference type="GO" id="GO:0044550">
    <property type="term" value="P:secondary metabolite biosynthetic process"/>
    <property type="evidence" value="ECO:0007669"/>
    <property type="project" value="TreeGrafter"/>
</dbReference>
<dbReference type="OrthoDB" id="17458at2759"/>